<accession>A0A2Z6SBU5</accession>
<organism evidence="2 3">
    <name type="scientific">Rhizophagus clarus</name>
    <dbReference type="NCBI Taxonomy" id="94130"/>
    <lineage>
        <taxon>Eukaryota</taxon>
        <taxon>Fungi</taxon>
        <taxon>Fungi incertae sedis</taxon>
        <taxon>Mucoromycota</taxon>
        <taxon>Glomeromycotina</taxon>
        <taxon>Glomeromycetes</taxon>
        <taxon>Glomerales</taxon>
        <taxon>Glomeraceae</taxon>
        <taxon>Rhizophagus</taxon>
    </lineage>
</organism>
<evidence type="ECO:0000313" key="3">
    <source>
        <dbReference type="Proteomes" id="UP000247702"/>
    </source>
</evidence>
<name>A0A2Z6SBU5_9GLOM</name>
<proteinExistence type="predicted"/>
<gene>
    <name evidence="2" type="ORF">RclHR1_07310012</name>
</gene>
<comment type="caution">
    <text evidence="2">The sequence shown here is derived from an EMBL/GenBank/DDBJ whole genome shotgun (WGS) entry which is preliminary data.</text>
</comment>
<keyword evidence="3" id="KW-1185">Reference proteome</keyword>
<sequence length="109" mass="12563">MQLPKENESLLQQQAESFNPKFVNYRKVLRLEIGPAPRNTLEQRLAGKIAKRIAKARERREDAELNRAMRELSLDDHDDPMDTSNAIRGVPIELVQGENGEIMLVQKKR</sequence>
<protein>
    <submittedName>
        <fullName evidence="2">Uncharacterized protein</fullName>
    </submittedName>
</protein>
<dbReference type="Proteomes" id="UP000247702">
    <property type="component" value="Unassembled WGS sequence"/>
</dbReference>
<dbReference type="AlphaFoldDB" id="A0A2Z6SBU5"/>
<feature type="region of interest" description="Disordered" evidence="1">
    <location>
        <begin position="71"/>
        <end position="90"/>
    </location>
</feature>
<evidence type="ECO:0000256" key="1">
    <source>
        <dbReference type="SAM" id="MobiDB-lite"/>
    </source>
</evidence>
<dbReference type="EMBL" id="BEXD01004128">
    <property type="protein sequence ID" value="GBC07220.1"/>
    <property type="molecule type" value="Genomic_DNA"/>
</dbReference>
<reference evidence="2 3" key="1">
    <citation type="submission" date="2017-11" db="EMBL/GenBank/DDBJ databases">
        <title>The genome of Rhizophagus clarus HR1 reveals common genetic basis of auxotrophy among arbuscular mycorrhizal fungi.</title>
        <authorList>
            <person name="Kobayashi Y."/>
        </authorList>
    </citation>
    <scope>NUCLEOTIDE SEQUENCE [LARGE SCALE GENOMIC DNA]</scope>
    <source>
        <strain evidence="2 3">HR1</strain>
    </source>
</reference>
<evidence type="ECO:0000313" key="2">
    <source>
        <dbReference type="EMBL" id="GBC07220.1"/>
    </source>
</evidence>